<keyword evidence="2" id="KW-1185">Reference proteome</keyword>
<evidence type="ECO:0000313" key="1">
    <source>
        <dbReference type="EMBL" id="GGC74138.1"/>
    </source>
</evidence>
<reference evidence="1" key="2">
    <citation type="submission" date="2020-09" db="EMBL/GenBank/DDBJ databases">
        <authorList>
            <person name="Sun Q."/>
            <person name="Zhou Y."/>
        </authorList>
    </citation>
    <scope>NUCLEOTIDE SEQUENCE</scope>
    <source>
        <strain evidence="1">CGMCC 1.15478</strain>
    </source>
</reference>
<proteinExistence type="predicted"/>
<accession>A0A916UHU4</accession>
<dbReference type="Proteomes" id="UP000641514">
    <property type="component" value="Unassembled WGS sequence"/>
</dbReference>
<sequence length="228" mass="25415">MDTDGLVHAIAELEPRPRERRWASLSLCILDAVWSLGARYDSVVVPLVRRVATDCDISTPTVPFADPIGPDPMPLSAFLDRFDLQGLLAVTNRQNTSTVGGIRKADAVLRHTRVFVDNEIDELQDAHSLMGDGEAFKKVNRELRGIPGEGTAGIRRGYLWMLIGDGTRIKPDRMVLRWLKHHGCDLDPKSAEVLIDQLVPAVSEKLNRTVTAWEIDHAIWQAGRKLKP</sequence>
<dbReference type="EMBL" id="BMJH01000003">
    <property type="protein sequence ID" value="GGC74138.1"/>
    <property type="molecule type" value="Genomic_DNA"/>
</dbReference>
<protein>
    <submittedName>
        <fullName evidence="1">Uncharacterized protein</fullName>
    </submittedName>
</protein>
<comment type="caution">
    <text evidence="1">The sequence shown here is derived from an EMBL/GenBank/DDBJ whole genome shotgun (WGS) entry which is preliminary data.</text>
</comment>
<evidence type="ECO:0000313" key="2">
    <source>
        <dbReference type="Proteomes" id="UP000641514"/>
    </source>
</evidence>
<organism evidence="1 2">
    <name type="scientific">Hoyosella rhizosphaerae</name>
    <dbReference type="NCBI Taxonomy" id="1755582"/>
    <lineage>
        <taxon>Bacteria</taxon>
        <taxon>Bacillati</taxon>
        <taxon>Actinomycetota</taxon>
        <taxon>Actinomycetes</taxon>
        <taxon>Mycobacteriales</taxon>
        <taxon>Hoyosellaceae</taxon>
        <taxon>Hoyosella</taxon>
    </lineage>
</organism>
<gene>
    <name evidence="1" type="ORF">GCM10011410_29200</name>
</gene>
<dbReference type="AlphaFoldDB" id="A0A916UHU4"/>
<dbReference type="RefSeq" id="WP_229676019.1">
    <property type="nucleotide sequence ID" value="NZ_BMJH01000003.1"/>
</dbReference>
<reference evidence="1" key="1">
    <citation type="journal article" date="2014" name="Int. J. Syst. Evol. Microbiol.">
        <title>Complete genome sequence of Corynebacterium casei LMG S-19264T (=DSM 44701T), isolated from a smear-ripened cheese.</title>
        <authorList>
            <consortium name="US DOE Joint Genome Institute (JGI-PGF)"/>
            <person name="Walter F."/>
            <person name="Albersmeier A."/>
            <person name="Kalinowski J."/>
            <person name="Ruckert C."/>
        </authorList>
    </citation>
    <scope>NUCLEOTIDE SEQUENCE</scope>
    <source>
        <strain evidence="1">CGMCC 1.15478</strain>
    </source>
</reference>
<name>A0A916UHU4_9ACTN</name>